<sequence length="123" mass="14804">MKNWLLIYLIIGLVGCKAMFVGSASVTQQWKKDGISLQGKDFRKCYDRSENAKTDRSKYIENKKYSERTPEEQNEWDLEIDRLMGIYFDCAYELGYRFKPDLGWCWEESLNMKRCRELKKYRN</sequence>
<evidence type="ECO:0008006" key="3">
    <source>
        <dbReference type="Google" id="ProtNLM"/>
    </source>
</evidence>
<protein>
    <recommendedName>
        <fullName evidence="3">Lipoprotein</fullName>
    </recommendedName>
</protein>
<dbReference type="RefSeq" id="WP_132024840.1">
    <property type="nucleotide sequence ID" value="NZ_CP016605.1"/>
</dbReference>
<organism evidence="1 2">
    <name type="scientific">Bisgaardia hudsonensis</name>
    <dbReference type="NCBI Taxonomy" id="109472"/>
    <lineage>
        <taxon>Bacteria</taxon>
        <taxon>Pseudomonadati</taxon>
        <taxon>Pseudomonadota</taxon>
        <taxon>Gammaproteobacteria</taxon>
        <taxon>Pasteurellales</taxon>
        <taxon>Pasteurellaceae</taxon>
        <taxon>Bisgaardia</taxon>
    </lineage>
</organism>
<dbReference type="PROSITE" id="PS51257">
    <property type="entry name" value="PROKAR_LIPOPROTEIN"/>
    <property type="match status" value="1"/>
</dbReference>
<gene>
    <name evidence="1" type="ORF">EV697_1083</name>
</gene>
<accession>A0A4R2MW33</accession>
<evidence type="ECO:0000313" key="2">
    <source>
        <dbReference type="Proteomes" id="UP000294841"/>
    </source>
</evidence>
<proteinExistence type="predicted"/>
<evidence type="ECO:0000313" key="1">
    <source>
        <dbReference type="EMBL" id="TCP11280.1"/>
    </source>
</evidence>
<name>A0A4R2MW33_9PAST</name>
<dbReference type="Proteomes" id="UP000294841">
    <property type="component" value="Unassembled WGS sequence"/>
</dbReference>
<reference evidence="1 2" key="1">
    <citation type="submission" date="2019-03" db="EMBL/GenBank/DDBJ databases">
        <title>Genomic Encyclopedia of Type Strains, Phase IV (KMG-IV): sequencing the most valuable type-strain genomes for metagenomic binning, comparative biology and taxonomic classification.</title>
        <authorList>
            <person name="Goeker M."/>
        </authorList>
    </citation>
    <scope>NUCLEOTIDE SEQUENCE [LARGE SCALE GENOMIC DNA]</scope>
    <source>
        <strain evidence="1 2">DSM 28231</strain>
    </source>
</reference>
<dbReference type="EMBL" id="SLXI01000008">
    <property type="protein sequence ID" value="TCP11280.1"/>
    <property type="molecule type" value="Genomic_DNA"/>
</dbReference>
<dbReference type="AlphaFoldDB" id="A0A4R2MW33"/>
<keyword evidence="2" id="KW-1185">Reference proteome</keyword>
<comment type="caution">
    <text evidence="1">The sequence shown here is derived from an EMBL/GenBank/DDBJ whole genome shotgun (WGS) entry which is preliminary data.</text>
</comment>